<protein>
    <submittedName>
        <fullName evidence="1">Uncharacterized protein</fullName>
    </submittedName>
</protein>
<evidence type="ECO:0000313" key="1">
    <source>
        <dbReference type="EMBL" id="KAJ1901544.1"/>
    </source>
</evidence>
<evidence type="ECO:0000313" key="2">
    <source>
        <dbReference type="Proteomes" id="UP001150581"/>
    </source>
</evidence>
<reference evidence="1" key="1">
    <citation type="submission" date="2022-07" db="EMBL/GenBank/DDBJ databases">
        <title>Phylogenomic reconstructions and comparative analyses of Kickxellomycotina fungi.</title>
        <authorList>
            <person name="Reynolds N.K."/>
            <person name="Stajich J.E."/>
            <person name="Barry K."/>
            <person name="Grigoriev I.V."/>
            <person name="Crous P."/>
            <person name="Smith M.E."/>
        </authorList>
    </citation>
    <scope>NUCLEOTIDE SEQUENCE</scope>
    <source>
        <strain evidence="1">Benny 63K</strain>
    </source>
</reference>
<organism evidence="1 2">
    <name type="scientific">Kickxella alabastrina</name>
    <dbReference type="NCBI Taxonomy" id="61397"/>
    <lineage>
        <taxon>Eukaryota</taxon>
        <taxon>Fungi</taxon>
        <taxon>Fungi incertae sedis</taxon>
        <taxon>Zoopagomycota</taxon>
        <taxon>Kickxellomycotina</taxon>
        <taxon>Kickxellomycetes</taxon>
        <taxon>Kickxellales</taxon>
        <taxon>Kickxellaceae</taxon>
        <taxon>Kickxella</taxon>
    </lineage>
</organism>
<sequence>MNSNNQNQNQNVPYTGDSLFDSFVGADYYSPTLQLQMESLSRQPSSPVVLASSRSMPNTTDARRSLDIWSTPLPVDTQDLSSFGLYRGPATAPIPSSTYTEPPVSGTLAAFDSLLASAYESYLNTPVNPANVPSPQFGLGASYSTLYGSGPLFAPLDEIKAKDTQMTADNILEQMAYNDPTFRQNLVHALVDFIKPVVAYHPVEQPTASSSASSIDLLAMSLFTQAQNLTDAAPHLSEWSDQSNAALFSESPNGFSDNSISGDAPRMDSLLGLLSPPIIDAFTPLISPLAVNLAASTTTTAVETPLFVMAPEDVFRTSYLPTATTTFQAPAAQPIVQPAAQSSKRQREEEDDGEEDSVKRFHCEICNRGFSRLYNMRTHQQTHEPRSEKARPFNCAHCQRTFTRKHDMIRHQVLHDDSDGFKCKDCNRGFARMDVLERHSRAVHKH</sequence>
<accession>A0ACC1IVD5</accession>
<dbReference type="Proteomes" id="UP001150581">
    <property type="component" value="Unassembled WGS sequence"/>
</dbReference>
<gene>
    <name evidence="1" type="ORF">LPJ66_000718</name>
</gene>
<comment type="caution">
    <text evidence="1">The sequence shown here is derived from an EMBL/GenBank/DDBJ whole genome shotgun (WGS) entry which is preliminary data.</text>
</comment>
<keyword evidence="2" id="KW-1185">Reference proteome</keyword>
<proteinExistence type="predicted"/>
<name>A0ACC1IVD5_9FUNG</name>
<dbReference type="EMBL" id="JANBPG010000024">
    <property type="protein sequence ID" value="KAJ1901544.1"/>
    <property type="molecule type" value="Genomic_DNA"/>
</dbReference>